<keyword evidence="17 22" id="KW-0234">DNA repair</keyword>
<dbReference type="Proteomes" id="UP000558509">
    <property type="component" value="Unassembled WGS sequence"/>
</dbReference>
<evidence type="ECO:0000256" key="6">
    <source>
        <dbReference type="ARBA" id="ARBA00022723"/>
    </source>
</evidence>
<dbReference type="InterPro" id="IPR006086">
    <property type="entry name" value="XPG-I_dom"/>
</dbReference>
<dbReference type="PROSITE" id="PS00842">
    <property type="entry name" value="XPG_2"/>
    <property type="match status" value="1"/>
</dbReference>
<evidence type="ECO:0000256" key="23">
    <source>
        <dbReference type="SAM" id="MobiDB-lite"/>
    </source>
</evidence>
<evidence type="ECO:0000256" key="14">
    <source>
        <dbReference type="ARBA" id="ARBA00022881"/>
    </source>
</evidence>
<dbReference type="Pfam" id="PF00752">
    <property type="entry name" value="XPG_N"/>
    <property type="match status" value="1"/>
</dbReference>
<keyword evidence="7" id="KW-0255">Endonuclease</keyword>
<feature type="non-terminal residue" evidence="26">
    <location>
        <position position="1"/>
    </location>
</feature>
<dbReference type="GO" id="GO:0035312">
    <property type="term" value="F:5'-3' DNA exonuclease activity"/>
    <property type="evidence" value="ECO:0007669"/>
    <property type="project" value="UniProtKB-UniRule"/>
</dbReference>
<evidence type="ECO:0000256" key="21">
    <source>
        <dbReference type="ARBA" id="ARBA00064664"/>
    </source>
</evidence>
<comment type="subcellular location">
    <subcellularLocation>
        <location evidence="1 22">Nucleus</location>
    </subcellularLocation>
</comment>
<dbReference type="GO" id="GO:0006298">
    <property type="term" value="P:mismatch repair"/>
    <property type="evidence" value="ECO:0007669"/>
    <property type="project" value="TreeGrafter"/>
</dbReference>
<reference evidence="26 27" key="1">
    <citation type="submission" date="2019-09" db="EMBL/GenBank/DDBJ databases">
        <title>Bird 10,000 Genomes (B10K) Project - Family phase.</title>
        <authorList>
            <person name="Zhang G."/>
        </authorList>
    </citation>
    <scope>NUCLEOTIDE SEQUENCE [LARGE SCALE GENOMIC DNA]</scope>
    <source>
        <strain evidence="26">B10K-DU-001-68</strain>
        <tissue evidence="26">Muscle</tissue>
    </source>
</reference>
<dbReference type="Gene3D" id="1.10.150.20">
    <property type="entry name" value="5' to 3' exonuclease, C-terminal subdomain"/>
    <property type="match status" value="1"/>
</dbReference>
<keyword evidence="5 22" id="KW-0540">Nuclease</keyword>
<dbReference type="FunFam" id="1.10.150.20:FF:000011">
    <property type="entry name" value="exonuclease 1"/>
    <property type="match status" value="1"/>
</dbReference>
<keyword evidence="10 22" id="KW-0378">Hydrolase</keyword>
<dbReference type="InterPro" id="IPR037315">
    <property type="entry name" value="EXO1_H3TH"/>
</dbReference>
<dbReference type="Gene3D" id="3.40.50.1010">
    <property type="entry name" value="5'-nuclease"/>
    <property type="match status" value="1"/>
</dbReference>
<dbReference type="AlphaFoldDB" id="A0A7K7YFZ3"/>
<organism evidence="26 27">
    <name type="scientific">Thryothorus ludovicianus</name>
    <name type="common">Carolina wren</name>
    <name type="synonym">Sylvia ludoviciana</name>
    <dbReference type="NCBI Taxonomy" id="74200"/>
    <lineage>
        <taxon>Eukaryota</taxon>
        <taxon>Metazoa</taxon>
        <taxon>Chordata</taxon>
        <taxon>Craniata</taxon>
        <taxon>Vertebrata</taxon>
        <taxon>Euteleostomi</taxon>
        <taxon>Archelosauria</taxon>
        <taxon>Archosauria</taxon>
        <taxon>Dinosauria</taxon>
        <taxon>Saurischia</taxon>
        <taxon>Theropoda</taxon>
        <taxon>Coelurosauria</taxon>
        <taxon>Aves</taxon>
        <taxon>Neognathae</taxon>
        <taxon>Neoaves</taxon>
        <taxon>Telluraves</taxon>
        <taxon>Australaves</taxon>
        <taxon>Passeriformes</taxon>
        <taxon>Certhiidae</taxon>
        <taxon>Troglodytinae</taxon>
        <taxon>Thryothorus</taxon>
    </lineage>
</organism>
<feature type="region of interest" description="Disordered" evidence="23">
    <location>
        <begin position="441"/>
        <end position="474"/>
    </location>
</feature>
<dbReference type="EC" id="3.1.-.-" evidence="22"/>
<dbReference type="PRINTS" id="PR00853">
    <property type="entry name" value="XPGRADSUPER"/>
</dbReference>
<keyword evidence="11 22" id="KW-0269">Exonuclease</keyword>
<evidence type="ECO:0000259" key="25">
    <source>
        <dbReference type="SMART" id="SM00485"/>
    </source>
</evidence>
<dbReference type="InterPro" id="IPR036279">
    <property type="entry name" value="5-3_exonuclease_C_sf"/>
</dbReference>
<keyword evidence="13" id="KW-0391">Immunity</keyword>
<evidence type="ECO:0000256" key="5">
    <source>
        <dbReference type="ARBA" id="ARBA00022722"/>
    </source>
</evidence>
<name>A0A7K7YFZ3_THRLU</name>
<keyword evidence="4" id="KW-0597">Phosphoprotein</keyword>
<accession>A0A7K7YFZ3</accession>
<evidence type="ECO:0000256" key="15">
    <source>
        <dbReference type="ARBA" id="ARBA00022990"/>
    </source>
</evidence>
<dbReference type="GO" id="GO:0051321">
    <property type="term" value="P:meiotic cell cycle"/>
    <property type="evidence" value="ECO:0007669"/>
    <property type="project" value="UniProtKB-KW"/>
</dbReference>
<evidence type="ECO:0000256" key="2">
    <source>
        <dbReference type="ARBA" id="ARBA00010563"/>
    </source>
</evidence>
<dbReference type="InterPro" id="IPR008918">
    <property type="entry name" value="HhH2"/>
</dbReference>
<dbReference type="SMART" id="SM00484">
    <property type="entry name" value="XPGI"/>
    <property type="match status" value="1"/>
</dbReference>
<sequence>MGIQGLLQFIKEAAEPSHVKKYKGLTVAVDTYCWLHKGAYACAEKLARGEPTDIYVVFCMKLVHMLLSFGIKPILVFDGCTLPSKKEVEKARRERRQASLLKGKQLLQEGRLSEARECFGRSINITHAMAHEVIKAARAQGIDCIVAPYEADAQLAYLNKIGMVQAIITEDSDLLAFGCKKVFLKIDKFGNGLEIDQTRLGNCKQLGNVFTEEKFRYMCILSGCDYLPSIHGIGLAKACKLLKLANNPDIIKVIKKMGQYLKMNITVSEEYIEGFTRANNTFLYQLVFDPVDRKLVPLNAYGDDVDPETLTYAGRHVGDDTAFQIAIGNIDINTMEQIDNYNPDTTQPVQQRSCGWNDQRDNHVNSIWSREYKFGPTEDPAPPKMHFPEKLITKGMEKIISVKGLKVAGKELLAKRPRSDSEEISDGDLLKQYSFSKTKRIKKENDNGGQAQKSVSALQSLDSPGVSITQESSNSLPRVRNKFASFLQRKNKEKDAVVVPGTRSRFFCNDAVMFDSTAKKEDGDLTQDAEQDCQKQEVKHVAEDVSRFSETEKTSQTVSTPPGEMQKSCSQLFSSLKSNSGDLSPSHIVFSQQFHQQRNNCIVPQEDQINGALCDELEEESSPLIELEQSSQSLGSCEPSECSLESSEILQVSNNSSGAMESDSKLNDDRCSRSLLFSAVQTNKKTTIIKTKVPGLRKCSNIRSHMVTKLKPLIPAKVSGLSRKLSPVQKRKDCDTENRGLQSTIGDLWKSFQFKREYEKLPSCRKSDPLSPIKDNIQLTPETEEEIFNHLEHSHVQRAIFQ</sequence>
<evidence type="ECO:0000256" key="8">
    <source>
        <dbReference type="ARBA" id="ARBA00022763"/>
    </source>
</evidence>
<evidence type="ECO:0000256" key="7">
    <source>
        <dbReference type="ARBA" id="ARBA00022759"/>
    </source>
</evidence>
<dbReference type="SMART" id="SM00485">
    <property type="entry name" value="XPGN"/>
    <property type="match status" value="1"/>
</dbReference>
<dbReference type="PANTHER" id="PTHR11081">
    <property type="entry name" value="FLAP ENDONUCLEASE FAMILY MEMBER"/>
    <property type="match status" value="1"/>
</dbReference>
<feature type="domain" description="XPG-I" evidence="24">
    <location>
        <begin position="138"/>
        <end position="208"/>
    </location>
</feature>
<evidence type="ECO:0000256" key="4">
    <source>
        <dbReference type="ARBA" id="ARBA00022553"/>
    </source>
</evidence>
<evidence type="ECO:0000313" key="26">
    <source>
        <dbReference type="EMBL" id="NXA76790.1"/>
    </source>
</evidence>
<dbReference type="CDD" id="cd09908">
    <property type="entry name" value="H3TH_EXO1"/>
    <property type="match status" value="1"/>
</dbReference>
<keyword evidence="8 22" id="KW-0227">DNA damage</keyword>
<evidence type="ECO:0000256" key="17">
    <source>
        <dbReference type="ARBA" id="ARBA00023204"/>
    </source>
</evidence>
<evidence type="ECO:0000256" key="18">
    <source>
        <dbReference type="ARBA" id="ARBA00023242"/>
    </source>
</evidence>
<dbReference type="CDD" id="cd09857">
    <property type="entry name" value="PIN_EXO1"/>
    <property type="match status" value="1"/>
</dbReference>
<dbReference type="SUPFAM" id="SSF47807">
    <property type="entry name" value="5' to 3' exonuclease, C-terminal subdomain"/>
    <property type="match status" value="1"/>
</dbReference>
<dbReference type="SUPFAM" id="SSF88723">
    <property type="entry name" value="PIN domain-like"/>
    <property type="match status" value="1"/>
</dbReference>
<comment type="cofactor">
    <cofactor evidence="22">
        <name>Mg(2+)</name>
        <dbReference type="ChEBI" id="CHEBI:18420"/>
    </cofactor>
    <text evidence="22">Binds 2 magnesium ions per subunit. They probably participate in the reaction catalyzed by the enzyme. May bind an additional third magnesium ion after substrate binding.</text>
</comment>
<keyword evidence="18 22" id="KW-0539">Nucleus</keyword>
<keyword evidence="16 22" id="KW-0238">DNA-binding</keyword>
<dbReference type="GO" id="GO:0017108">
    <property type="term" value="F:5'-flap endonuclease activity"/>
    <property type="evidence" value="ECO:0007669"/>
    <property type="project" value="TreeGrafter"/>
</dbReference>
<dbReference type="InterPro" id="IPR006085">
    <property type="entry name" value="XPG_DNA_repair_N"/>
</dbReference>
<dbReference type="GO" id="GO:0046872">
    <property type="term" value="F:metal ion binding"/>
    <property type="evidence" value="ECO:0007669"/>
    <property type="project" value="UniProtKB-UniRule"/>
</dbReference>
<keyword evidence="6 22" id="KW-0479">Metal-binding</keyword>
<keyword evidence="9 22" id="KW-0228">DNA excision</keyword>
<feature type="region of interest" description="Disordered" evidence="23">
    <location>
        <begin position="545"/>
        <end position="566"/>
    </location>
</feature>
<comment type="similarity">
    <text evidence="2 22">Belongs to the XPG/RAD2 endonuclease family. EXO1 subfamily.</text>
</comment>
<dbReference type="GO" id="GO:0005634">
    <property type="term" value="C:nucleus"/>
    <property type="evidence" value="ECO:0007669"/>
    <property type="project" value="UniProtKB-SubCell"/>
</dbReference>
<dbReference type="GO" id="GO:0006310">
    <property type="term" value="P:DNA recombination"/>
    <property type="evidence" value="ECO:0007669"/>
    <property type="project" value="TreeGrafter"/>
</dbReference>
<dbReference type="GO" id="GO:0003677">
    <property type="term" value="F:DNA binding"/>
    <property type="evidence" value="ECO:0007669"/>
    <property type="project" value="UniProtKB-UniRule"/>
</dbReference>
<dbReference type="InterPro" id="IPR044752">
    <property type="entry name" value="PIN-like_EXO1"/>
</dbReference>
<dbReference type="GO" id="GO:0002376">
    <property type="term" value="P:immune system process"/>
    <property type="evidence" value="ECO:0007669"/>
    <property type="project" value="UniProtKB-KW"/>
</dbReference>
<evidence type="ECO:0000313" key="27">
    <source>
        <dbReference type="Proteomes" id="UP000558509"/>
    </source>
</evidence>
<proteinExistence type="inferred from homology"/>
<comment type="caution">
    <text evidence="26">The sequence shown here is derived from an EMBL/GenBank/DDBJ whole genome shotgun (WGS) entry which is preliminary data.</text>
</comment>
<keyword evidence="27" id="KW-1185">Reference proteome</keyword>
<evidence type="ECO:0000256" key="10">
    <source>
        <dbReference type="ARBA" id="ARBA00022801"/>
    </source>
</evidence>
<dbReference type="Pfam" id="PF00867">
    <property type="entry name" value="XPG_I"/>
    <property type="match status" value="1"/>
</dbReference>
<feature type="compositionally biased region" description="Polar residues" evidence="23">
    <location>
        <begin position="447"/>
        <end position="474"/>
    </location>
</feature>
<gene>
    <name evidence="26" type="primary">Exo1</name>
    <name evidence="26" type="ORF">THRLUD_R01118</name>
</gene>
<dbReference type="EMBL" id="VZTB01007492">
    <property type="protein sequence ID" value="NXA76790.1"/>
    <property type="molecule type" value="Genomic_DNA"/>
</dbReference>
<evidence type="ECO:0000256" key="13">
    <source>
        <dbReference type="ARBA" id="ARBA00022859"/>
    </source>
</evidence>
<dbReference type="PANTHER" id="PTHR11081:SF8">
    <property type="entry name" value="EXONUCLEASE 1"/>
    <property type="match status" value="1"/>
</dbReference>
<evidence type="ECO:0000256" key="11">
    <source>
        <dbReference type="ARBA" id="ARBA00022839"/>
    </source>
</evidence>
<keyword evidence="15" id="KW-0007">Acetylation</keyword>
<evidence type="ECO:0000256" key="22">
    <source>
        <dbReference type="RuleBase" id="RU910737"/>
    </source>
</evidence>
<dbReference type="InterPro" id="IPR006084">
    <property type="entry name" value="XPG/Rad2"/>
</dbReference>
<dbReference type="InterPro" id="IPR029060">
    <property type="entry name" value="PIN-like_dom_sf"/>
</dbReference>
<evidence type="ECO:0000256" key="9">
    <source>
        <dbReference type="ARBA" id="ARBA00022769"/>
    </source>
</evidence>
<dbReference type="FunFam" id="3.40.50.1010:FF:000111">
    <property type="entry name" value="Exonuclease 1"/>
    <property type="match status" value="1"/>
</dbReference>
<feature type="domain" description="XPG N-terminal" evidence="25">
    <location>
        <begin position="1"/>
        <end position="99"/>
    </location>
</feature>
<comment type="subunit">
    <text evidence="21">Interacts with the MLH1-PMS2 heterodimer via MLH1. Interacts with MSH3. Interacts with the MSH2-MSH6 heterodimer via MSH2, and this interaction may increase the processivity of the 5'-&gt;3' exonuclease activity. Interacts with PCNA, and this interaction may both stimulate the cryptic 3'-&gt;5' exonuclease activity and suppress the 5'-&gt;3' exonuclease activity. Interacts with WRN, and this interaction stimulates both the 5'-&gt;3' exonuclease activity and cleavage of 5'-overhanging flap structures. Interacts with RECQL/RECQ1, and this interaction stimulates cleavage of 5'-overhanging flap structures. Interacts with DNA helicase ZGRF1; the interaction is increased following DNA damage induction.</text>
</comment>
<evidence type="ECO:0000256" key="16">
    <source>
        <dbReference type="ARBA" id="ARBA00023125"/>
    </source>
</evidence>
<keyword evidence="12 22" id="KW-0460">Magnesium</keyword>
<evidence type="ECO:0000256" key="20">
    <source>
        <dbReference type="ARBA" id="ARBA00057694"/>
    </source>
</evidence>
<evidence type="ECO:0000259" key="24">
    <source>
        <dbReference type="SMART" id="SM00484"/>
    </source>
</evidence>
<feature type="non-terminal residue" evidence="26">
    <location>
        <position position="802"/>
    </location>
</feature>
<comment type="function">
    <text evidence="20">5'-&gt;3' double-stranded DNA exonuclease which may also possess a cryptic 3'-&gt;5' double-stranded DNA exonuclease activity. Functions in DNA mismatch repair (MMR) to excise mismatch-containing DNA tracts directed by strand breaks located either 5' or 3' to the mismatch. Also exhibits endonuclease activity against 5'-overhanging flap structures similar to those generated by displacement synthesis when DNA polymerase encounters the 5'-end of a downstream Okazaki fragment. Required for somatic hypermutation (SHM) and class switch recombination (CSR) of immunoglobulin genes. Essential for male and female meiosis.</text>
</comment>
<evidence type="ECO:0000256" key="1">
    <source>
        <dbReference type="ARBA" id="ARBA00004123"/>
    </source>
</evidence>
<keyword evidence="14 22" id="KW-0267">Excision nuclease</keyword>
<dbReference type="InterPro" id="IPR019974">
    <property type="entry name" value="XPG_CS"/>
</dbReference>
<evidence type="ECO:0000256" key="12">
    <source>
        <dbReference type="ARBA" id="ARBA00022842"/>
    </source>
</evidence>
<evidence type="ECO:0000256" key="19">
    <source>
        <dbReference type="ARBA" id="ARBA00023254"/>
    </source>
</evidence>
<dbReference type="SMART" id="SM00279">
    <property type="entry name" value="HhH2"/>
    <property type="match status" value="1"/>
</dbReference>
<keyword evidence="19" id="KW-0469">Meiosis</keyword>
<dbReference type="PROSITE" id="PS00841">
    <property type="entry name" value="XPG_1"/>
    <property type="match status" value="1"/>
</dbReference>
<evidence type="ECO:0000256" key="3">
    <source>
        <dbReference type="ARBA" id="ARBA00020324"/>
    </source>
</evidence>
<protein>
    <recommendedName>
        <fullName evidence="3 22">Exonuclease 1</fullName>
        <ecNumber evidence="22">3.1.-.-</ecNumber>
    </recommendedName>
</protein>